<dbReference type="Proteomes" id="UP001228049">
    <property type="component" value="Unassembled WGS sequence"/>
</dbReference>
<reference evidence="1" key="1">
    <citation type="submission" date="2023-04" db="EMBL/GenBank/DDBJ databases">
        <title>Chromosome-level genome of Chaenocephalus aceratus.</title>
        <authorList>
            <person name="Park H."/>
        </authorList>
    </citation>
    <scope>NUCLEOTIDE SEQUENCE</scope>
    <source>
        <strain evidence="1">DE</strain>
        <tissue evidence="1">Muscle</tissue>
    </source>
</reference>
<sequence>MDNKVDAWREWEVLGNTVTTDGVTVQVKGRKKSAEQAPCGWIRVHTAKHPTLYEDHPLWGTWAIKGLDETAGMDCYTHNFSLRKRASKSPPST</sequence>
<gene>
    <name evidence="1" type="ORF">KUDE01_005698</name>
</gene>
<organism evidence="1 2">
    <name type="scientific">Dissostichus eleginoides</name>
    <name type="common">Patagonian toothfish</name>
    <name type="synonym">Dissostichus amissus</name>
    <dbReference type="NCBI Taxonomy" id="100907"/>
    <lineage>
        <taxon>Eukaryota</taxon>
        <taxon>Metazoa</taxon>
        <taxon>Chordata</taxon>
        <taxon>Craniata</taxon>
        <taxon>Vertebrata</taxon>
        <taxon>Euteleostomi</taxon>
        <taxon>Actinopterygii</taxon>
        <taxon>Neopterygii</taxon>
        <taxon>Teleostei</taxon>
        <taxon>Neoteleostei</taxon>
        <taxon>Acanthomorphata</taxon>
        <taxon>Eupercaria</taxon>
        <taxon>Perciformes</taxon>
        <taxon>Notothenioidei</taxon>
        <taxon>Nototheniidae</taxon>
        <taxon>Dissostichus</taxon>
    </lineage>
</organism>
<dbReference type="AlphaFoldDB" id="A0AAD9CKJ7"/>
<dbReference type="EMBL" id="JASDAP010000005">
    <property type="protein sequence ID" value="KAK1902738.1"/>
    <property type="molecule type" value="Genomic_DNA"/>
</dbReference>
<accession>A0AAD9CKJ7</accession>
<name>A0AAD9CKJ7_DISEL</name>
<keyword evidence="1" id="KW-0436">Ligase</keyword>
<evidence type="ECO:0000313" key="1">
    <source>
        <dbReference type="EMBL" id="KAK1902738.1"/>
    </source>
</evidence>
<protein>
    <submittedName>
        <fullName evidence="1">Leucine--tRNA ligase 1</fullName>
    </submittedName>
</protein>
<proteinExistence type="predicted"/>
<keyword evidence="2" id="KW-1185">Reference proteome</keyword>
<comment type="caution">
    <text evidence="1">The sequence shown here is derived from an EMBL/GenBank/DDBJ whole genome shotgun (WGS) entry which is preliminary data.</text>
</comment>
<evidence type="ECO:0000313" key="2">
    <source>
        <dbReference type="Proteomes" id="UP001228049"/>
    </source>
</evidence>
<dbReference type="GO" id="GO:0016874">
    <property type="term" value="F:ligase activity"/>
    <property type="evidence" value="ECO:0007669"/>
    <property type="project" value="UniProtKB-KW"/>
</dbReference>